<protein>
    <submittedName>
        <fullName evidence="1">Uncharacterized protein</fullName>
    </submittedName>
</protein>
<sequence>MPRLPESFLTIEMLNGQTFQFHGRPGMTLHVLSGRVHLAEAPRWLAEEMMQMPRYLDSGEVYTLQEEGWSTLYATESGQLRCVGFMVPASTRLLTGLFARFNATVDVFRRMMARLRRRPALADRV</sequence>
<organism evidence="1 2">
    <name type="scientific">Silvimonas terrae</name>
    <dbReference type="NCBI Taxonomy" id="300266"/>
    <lineage>
        <taxon>Bacteria</taxon>
        <taxon>Pseudomonadati</taxon>
        <taxon>Pseudomonadota</taxon>
        <taxon>Betaproteobacteria</taxon>
        <taxon>Neisseriales</taxon>
        <taxon>Chitinibacteraceae</taxon>
        <taxon>Silvimonas</taxon>
    </lineage>
</organism>
<dbReference type="AlphaFoldDB" id="A0A840RIP3"/>
<keyword evidence="2" id="KW-1185">Reference proteome</keyword>
<evidence type="ECO:0000313" key="2">
    <source>
        <dbReference type="Proteomes" id="UP000543030"/>
    </source>
</evidence>
<proteinExistence type="predicted"/>
<gene>
    <name evidence="1" type="ORF">HNQ50_003731</name>
</gene>
<dbReference type="EMBL" id="JACHHN010000009">
    <property type="protein sequence ID" value="MBB5192977.1"/>
    <property type="molecule type" value="Genomic_DNA"/>
</dbReference>
<comment type="caution">
    <text evidence="1">The sequence shown here is derived from an EMBL/GenBank/DDBJ whole genome shotgun (WGS) entry which is preliminary data.</text>
</comment>
<evidence type="ECO:0000313" key="1">
    <source>
        <dbReference type="EMBL" id="MBB5192977.1"/>
    </source>
</evidence>
<dbReference type="RefSeq" id="WP_184102635.1">
    <property type="nucleotide sequence ID" value="NZ_JACHHN010000009.1"/>
</dbReference>
<reference evidence="1 2" key="1">
    <citation type="submission" date="2020-08" db="EMBL/GenBank/DDBJ databases">
        <title>Genomic Encyclopedia of Type Strains, Phase IV (KMG-IV): sequencing the most valuable type-strain genomes for metagenomic binning, comparative biology and taxonomic classification.</title>
        <authorList>
            <person name="Goeker M."/>
        </authorList>
    </citation>
    <scope>NUCLEOTIDE SEQUENCE [LARGE SCALE GENOMIC DNA]</scope>
    <source>
        <strain evidence="1 2">DSM 18233</strain>
    </source>
</reference>
<name>A0A840RIP3_9NEIS</name>
<dbReference type="Proteomes" id="UP000543030">
    <property type="component" value="Unassembled WGS sequence"/>
</dbReference>
<accession>A0A840RIP3</accession>